<gene>
    <name evidence="1" type="ORF">SAMN05421636_102370</name>
</gene>
<dbReference type="OrthoDB" id="517376at2"/>
<dbReference type="STRING" id="641691.SAMN05421636_102370"/>
<name>A0A1G6YVP0_9FLAO</name>
<dbReference type="AlphaFoldDB" id="A0A1G6YVP0"/>
<protein>
    <submittedName>
        <fullName evidence="1">Uncharacterized protein</fullName>
    </submittedName>
</protein>
<proteinExistence type="predicted"/>
<keyword evidence="2" id="KW-1185">Reference proteome</keyword>
<dbReference type="Proteomes" id="UP000199109">
    <property type="component" value="Unassembled WGS sequence"/>
</dbReference>
<accession>A0A1G6YVP0</accession>
<evidence type="ECO:0000313" key="1">
    <source>
        <dbReference type="EMBL" id="SDD93697.1"/>
    </source>
</evidence>
<sequence length="205" mass="24339">MANHFIANLKEAIKQDPTIELLHFQTFKGLDIDEIDDLCKYNVRRLTKDLISFYQASNGLQVCWISKENSSYEQLKLDWKYTEDWWKWKKEYYYYDGIIQILPLSELFGQAAKFKWWFENEVDFSVEFLGRKTNSLSVKKRSLLFDVYDIFYSSALYWPTKTAQPIVLFLEDHEADFFSSSPVTSSEYFSMLLETKGSIAARIRK</sequence>
<dbReference type="RefSeq" id="WP_091866273.1">
    <property type="nucleotide sequence ID" value="NZ_FNAO01000002.1"/>
</dbReference>
<organism evidence="1 2">
    <name type="scientific">Pricia antarctica</name>
    <dbReference type="NCBI Taxonomy" id="641691"/>
    <lineage>
        <taxon>Bacteria</taxon>
        <taxon>Pseudomonadati</taxon>
        <taxon>Bacteroidota</taxon>
        <taxon>Flavobacteriia</taxon>
        <taxon>Flavobacteriales</taxon>
        <taxon>Flavobacteriaceae</taxon>
        <taxon>Pricia</taxon>
    </lineage>
</organism>
<dbReference type="EMBL" id="FNAO01000002">
    <property type="protein sequence ID" value="SDD93697.1"/>
    <property type="molecule type" value="Genomic_DNA"/>
</dbReference>
<reference evidence="1 2" key="1">
    <citation type="submission" date="2016-10" db="EMBL/GenBank/DDBJ databases">
        <authorList>
            <person name="de Groot N.N."/>
        </authorList>
    </citation>
    <scope>NUCLEOTIDE SEQUENCE [LARGE SCALE GENOMIC DNA]</scope>
    <source>
        <strain evidence="1 2">DSM 23421</strain>
    </source>
</reference>
<evidence type="ECO:0000313" key="2">
    <source>
        <dbReference type="Proteomes" id="UP000199109"/>
    </source>
</evidence>